<dbReference type="InterPro" id="IPR001431">
    <property type="entry name" value="Pept_M16_Zn_BS"/>
</dbReference>
<keyword evidence="4" id="KW-0999">Mitochondrion inner membrane</keyword>
<sequence length="505" mass="54400">MYRVASTRIRSLKGCQSSKHLARYASSTAVASKTSSSGLFSWILGGKSSSLPPLDFPLEGVTVPPPLPDYVEPAKTQITTLSNGLKVASETSPNPAASIGLYINCGSMYETPYSFGATHLLERMAFKSTTNRTHLRLVREVEAIGGNVAVSASREQMGYTFDALKTYVPEMVELLVDSVRNPAFLDWEVKETIQKVKGELAEASNNPHALVLEAVHSAGYSGALGNSLMAQDSIVDRLNSSVLEEFVTENYTAPRMTLAASGVEHEELLSIAEPLLSDLSSVQPPEEPKTVYVGGDYRCQAGSGVTHFALAFELPGGWQKVKDAMISSVLQILMGGGGSFSAGGPGKGMYSRLYLNVLNQNPNFQAFSAFSSIYNNTGLFGIQATTTSNHVVDAFEIAARELIAVATPGQVSQVQLDRAKAATKSAILMNLESRMVASEDIGRQILTYGERKPVEYFLKTIDEITVKDITSIAQKLLSSPPTMASHGDVLYVPSYDSVARLFHSK</sequence>
<reference evidence="11" key="1">
    <citation type="submission" date="2024-03" db="EMBL/GenBank/DDBJ databases">
        <title>WGS assembly of Saponaria officinalis var. Norfolk2.</title>
        <authorList>
            <person name="Jenkins J."/>
            <person name="Shu S."/>
            <person name="Grimwood J."/>
            <person name="Barry K."/>
            <person name="Goodstein D."/>
            <person name="Schmutz J."/>
            <person name="Leebens-Mack J."/>
            <person name="Osbourn A."/>
        </authorList>
    </citation>
    <scope>NUCLEOTIDE SEQUENCE [LARGE SCALE GENOMIC DNA]</scope>
    <source>
        <strain evidence="11">JIC</strain>
    </source>
</reference>
<gene>
    <name evidence="11" type="ORF">RND81_07G088500</name>
</gene>
<evidence type="ECO:0000256" key="6">
    <source>
        <dbReference type="ARBA" id="ARBA00023128"/>
    </source>
</evidence>
<evidence type="ECO:0000256" key="3">
    <source>
        <dbReference type="ARBA" id="ARBA00007261"/>
    </source>
</evidence>
<evidence type="ECO:0000313" key="11">
    <source>
        <dbReference type="EMBL" id="KAK9705872.1"/>
    </source>
</evidence>
<dbReference type="FunFam" id="3.30.830.10:FF:000022">
    <property type="entry name" value="mitochondrial-processing peptidase subunit alpha"/>
    <property type="match status" value="1"/>
</dbReference>
<keyword evidence="12" id="KW-1185">Reference proteome</keyword>
<dbReference type="GO" id="GO:0046872">
    <property type="term" value="F:metal ion binding"/>
    <property type="evidence" value="ECO:0007669"/>
    <property type="project" value="InterPro"/>
</dbReference>
<dbReference type="InterPro" id="IPR011765">
    <property type="entry name" value="Pept_M16_N"/>
</dbReference>
<dbReference type="InterPro" id="IPR050361">
    <property type="entry name" value="MPP/UQCRC_Complex"/>
</dbReference>
<comment type="caution">
    <text evidence="11">The sequence shown here is derived from an EMBL/GenBank/DDBJ whole genome shotgun (WGS) entry which is preliminary data.</text>
</comment>
<feature type="domain" description="Peptidase M16 C-terminal" evidence="10">
    <location>
        <begin position="239"/>
        <end position="422"/>
    </location>
</feature>
<dbReference type="SUPFAM" id="SSF63411">
    <property type="entry name" value="LuxS/MPP-like metallohydrolase"/>
    <property type="match status" value="2"/>
</dbReference>
<evidence type="ECO:0000313" key="12">
    <source>
        <dbReference type="Proteomes" id="UP001443914"/>
    </source>
</evidence>
<accession>A0AAW1JLD3</accession>
<feature type="domain" description="Peptidase M16 N-terminal" evidence="9">
    <location>
        <begin position="86"/>
        <end position="230"/>
    </location>
</feature>
<evidence type="ECO:0000256" key="5">
    <source>
        <dbReference type="ARBA" id="ARBA00022946"/>
    </source>
</evidence>
<protein>
    <recommendedName>
        <fullName evidence="13">Mitochondrial-processing peptidase subunit alpha</fullName>
    </recommendedName>
</protein>
<dbReference type="PANTHER" id="PTHR11851:SF190">
    <property type="entry name" value="MITOCHONDRIAL-PROCESSING PEPTIDASE SUBUNIT ALPHA"/>
    <property type="match status" value="1"/>
</dbReference>
<keyword evidence="6" id="KW-0496">Mitochondrion</keyword>
<name>A0AAW1JLD3_SAPOF</name>
<comment type="similarity">
    <text evidence="3 8">Belongs to the peptidase M16 family.</text>
</comment>
<evidence type="ECO:0000259" key="9">
    <source>
        <dbReference type="Pfam" id="PF00675"/>
    </source>
</evidence>
<dbReference type="GO" id="GO:0004222">
    <property type="term" value="F:metalloendopeptidase activity"/>
    <property type="evidence" value="ECO:0007669"/>
    <property type="project" value="InterPro"/>
</dbReference>
<dbReference type="Pfam" id="PF00675">
    <property type="entry name" value="Peptidase_M16"/>
    <property type="match status" value="1"/>
</dbReference>
<dbReference type="PROSITE" id="PS00143">
    <property type="entry name" value="INSULINASE"/>
    <property type="match status" value="1"/>
</dbReference>
<proteinExistence type="inferred from homology"/>
<dbReference type="PANTHER" id="PTHR11851">
    <property type="entry name" value="METALLOPROTEASE"/>
    <property type="match status" value="1"/>
</dbReference>
<evidence type="ECO:0008006" key="13">
    <source>
        <dbReference type="Google" id="ProtNLM"/>
    </source>
</evidence>
<dbReference type="Proteomes" id="UP001443914">
    <property type="component" value="Unassembled WGS sequence"/>
</dbReference>
<evidence type="ECO:0000256" key="2">
    <source>
        <dbReference type="ARBA" id="ARBA00004273"/>
    </source>
</evidence>
<evidence type="ECO:0000256" key="4">
    <source>
        <dbReference type="ARBA" id="ARBA00022792"/>
    </source>
</evidence>
<dbReference type="EMBL" id="JBDFQZ010000007">
    <property type="protein sequence ID" value="KAK9705872.1"/>
    <property type="molecule type" value="Genomic_DNA"/>
</dbReference>
<dbReference type="Pfam" id="PF05193">
    <property type="entry name" value="Peptidase_M16_C"/>
    <property type="match status" value="1"/>
</dbReference>
<organism evidence="11 12">
    <name type="scientific">Saponaria officinalis</name>
    <name type="common">Common soapwort</name>
    <name type="synonym">Lychnis saponaria</name>
    <dbReference type="NCBI Taxonomy" id="3572"/>
    <lineage>
        <taxon>Eukaryota</taxon>
        <taxon>Viridiplantae</taxon>
        <taxon>Streptophyta</taxon>
        <taxon>Embryophyta</taxon>
        <taxon>Tracheophyta</taxon>
        <taxon>Spermatophyta</taxon>
        <taxon>Magnoliopsida</taxon>
        <taxon>eudicotyledons</taxon>
        <taxon>Gunneridae</taxon>
        <taxon>Pentapetalae</taxon>
        <taxon>Caryophyllales</taxon>
        <taxon>Caryophyllaceae</taxon>
        <taxon>Caryophylleae</taxon>
        <taxon>Saponaria</taxon>
    </lineage>
</organism>
<evidence type="ECO:0000259" key="10">
    <source>
        <dbReference type="Pfam" id="PF05193"/>
    </source>
</evidence>
<dbReference type="InterPro" id="IPR007863">
    <property type="entry name" value="Peptidase_M16_C"/>
</dbReference>
<evidence type="ECO:0000256" key="8">
    <source>
        <dbReference type="RuleBase" id="RU004447"/>
    </source>
</evidence>
<dbReference type="GO" id="GO:0006508">
    <property type="term" value="P:proteolysis"/>
    <property type="evidence" value="ECO:0007669"/>
    <property type="project" value="InterPro"/>
</dbReference>
<keyword evidence="5" id="KW-0809">Transit peptide</keyword>
<comment type="function">
    <text evidence="1">Substrate recognition and binding subunit of the essential mitochondrial processing protease (MPP), which cleaves the mitochondrial sequence off newly imported precursors proteins.</text>
</comment>
<dbReference type="AlphaFoldDB" id="A0AAW1JLD3"/>
<dbReference type="FunFam" id="3.30.830.10:FF:000008">
    <property type="entry name" value="Mitochondrial-processing peptidase subunit beta"/>
    <property type="match status" value="1"/>
</dbReference>
<keyword evidence="7" id="KW-0472">Membrane</keyword>
<dbReference type="Gene3D" id="3.30.830.10">
    <property type="entry name" value="Metalloenzyme, LuxS/M16 peptidase-like"/>
    <property type="match status" value="2"/>
</dbReference>
<dbReference type="GO" id="GO:0005743">
    <property type="term" value="C:mitochondrial inner membrane"/>
    <property type="evidence" value="ECO:0007669"/>
    <property type="project" value="UniProtKB-SubCell"/>
</dbReference>
<comment type="subcellular location">
    <subcellularLocation>
        <location evidence="2">Mitochondrion inner membrane</location>
    </subcellularLocation>
</comment>
<evidence type="ECO:0000256" key="1">
    <source>
        <dbReference type="ARBA" id="ARBA00002123"/>
    </source>
</evidence>
<dbReference type="InterPro" id="IPR011249">
    <property type="entry name" value="Metalloenz_LuxS/M16"/>
</dbReference>
<evidence type="ECO:0000256" key="7">
    <source>
        <dbReference type="ARBA" id="ARBA00023136"/>
    </source>
</evidence>